<evidence type="ECO:0000256" key="5">
    <source>
        <dbReference type="RuleBase" id="RU362057"/>
    </source>
</evidence>
<dbReference type="InterPro" id="IPR002213">
    <property type="entry name" value="UDP_glucos_trans"/>
</dbReference>
<keyword evidence="8" id="KW-1185">Reference proteome</keyword>
<dbReference type="PANTHER" id="PTHR48047">
    <property type="entry name" value="GLYCOSYLTRANSFERASE"/>
    <property type="match status" value="1"/>
</dbReference>
<evidence type="ECO:0000256" key="1">
    <source>
        <dbReference type="ARBA" id="ARBA00009995"/>
    </source>
</evidence>
<sequence>MDDSKSQSHGHIVMLPFMAHGHLIPFLALARRICRQAPFSVTLATTPLNLRYLRSTISPDDDDSGIRLYEIPFCSSDHGLPPDTENTENLPFNKIVKLFHSSVSLAGPVECLISDITTEEGRPPLCVISDVFLGWSVDIAKRLGTKNIAFTTGGAYGTLAYISIWVHLPHRSTDSEEFSVPGFPEQCRFHRSQLHRYIREADVTDEWSKFFQVQIKLSSASDGWLCNSVEEIEPLGFDLLRKYLKLPVWAIGPLVPSPLLQKSSPISPNSSLKSLQKHSGKAFGVSLAKCQDFLNSHGPNSVLYISFGSQNTISPSQMMQLAIGLESSGKPFLWVIRPPLGFDIKGEFRPEWLPPGFEDRVTKSKKGLLVRNWAPQLDILSHGSTGAFLSHCGWNSIMESLSQGVPIVGWPMAAEQAYNAKMMVEEMGVCVELMRGVESRIEAEEVKRVIELVLEEEGKGGEMKERANAVMGQMREAVKEGSDDEKGSSVKAMDEFVRTVLGDSTNGTFPIEQIRNSIQSAYVNRSG</sequence>
<dbReference type="GeneID" id="115745177"/>
<keyword evidence="3 4" id="KW-0808">Transferase</keyword>
<evidence type="ECO:0000313" key="9">
    <source>
        <dbReference type="RefSeq" id="XP_048127969.1"/>
    </source>
</evidence>
<dbReference type="RefSeq" id="XP_048127969.1">
    <property type="nucleotide sequence ID" value="XM_048272012.1"/>
</dbReference>
<evidence type="ECO:0000256" key="2">
    <source>
        <dbReference type="ARBA" id="ARBA00022676"/>
    </source>
</evidence>
<dbReference type="Proteomes" id="UP000827889">
    <property type="component" value="Chromosome 1"/>
</dbReference>
<evidence type="ECO:0000256" key="3">
    <source>
        <dbReference type="ARBA" id="ARBA00022679"/>
    </source>
</evidence>
<dbReference type="SUPFAM" id="SSF53756">
    <property type="entry name" value="UDP-Glycosyltransferase/glycogen phosphorylase"/>
    <property type="match status" value="1"/>
</dbReference>
<protein>
    <recommendedName>
        <fullName evidence="5">Glycosyltransferase</fullName>
        <ecNumber evidence="5">2.4.1.-</ecNumber>
    </recommendedName>
</protein>
<evidence type="ECO:0000313" key="8">
    <source>
        <dbReference type="Proteomes" id="UP000827889"/>
    </source>
</evidence>
<dbReference type="InterPro" id="IPR035595">
    <property type="entry name" value="UDP_glycos_trans_CS"/>
</dbReference>
<keyword evidence="6" id="KW-1133">Transmembrane helix</keyword>
<dbReference type="Gene3D" id="3.40.50.2000">
    <property type="entry name" value="Glycogen Phosphorylase B"/>
    <property type="match status" value="2"/>
</dbReference>
<dbReference type="EC" id="2.4.1.-" evidence="5"/>
<feature type="transmembrane region" description="Helical" evidence="6">
    <location>
        <begin position="12"/>
        <end position="30"/>
    </location>
</feature>
<keyword evidence="6" id="KW-0472">Membrane</keyword>
<dbReference type="InterPro" id="IPR058980">
    <property type="entry name" value="Glyco_transf_N"/>
</dbReference>
<feature type="domain" description="Glycosyltransferase N-terminal" evidence="7">
    <location>
        <begin position="12"/>
        <end position="256"/>
    </location>
</feature>
<dbReference type="PANTHER" id="PTHR48047:SF107">
    <property type="entry name" value="UDP-GLYCOSYLTRANSFERASE 92A1-LIKE"/>
    <property type="match status" value="1"/>
</dbReference>
<accession>A0ABM3GUH3</accession>
<name>A0ABM3GUH3_9MYRT</name>
<comment type="similarity">
    <text evidence="1 4">Belongs to the UDP-glycosyltransferase family.</text>
</comment>
<gene>
    <name evidence="9" type="primary">LOC115745177</name>
</gene>
<keyword evidence="6" id="KW-0812">Transmembrane</keyword>
<dbReference type="PROSITE" id="PS00375">
    <property type="entry name" value="UDPGT"/>
    <property type="match status" value="1"/>
</dbReference>
<evidence type="ECO:0000259" key="7">
    <source>
        <dbReference type="Pfam" id="PF26168"/>
    </source>
</evidence>
<reference evidence="9" key="2">
    <citation type="submission" date="2025-08" db="UniProtKB">
        <authorList>
            <consortium name="RefSeq"/>
        </authorList>
    </citation>
    <scope>IDENTIFICATION</scope>
    <source>
        <tissue evidence="9">Leaf</tissue>
    </source>
</reference>
<reference evidence="8" key="1">
    <citation type="submission" date="2025-05" db="UniProtKB">
        <authorList>
            <consortium name="RefSeq"/>
        </authorList>
    </citation>
    <scope>NUCLEOTIDE SEQUENCE [LARGE SCALE GENOMIC DNA]</scope>
</reference>
<proteinExistence type="inferred from homology"/>
<organism evidence="8 9">
    <name type="scientific">Rhodamnia argentea</name>
    <dbReference type="NCBI Taxonomy" id="178133"/>
    <lineage>
        <taxon>Eukaryota</taxon>
        <taxon>Viridiplantae</taxon>
        <taxon>Streptophyta</taxon>
        <taxon>Embryophyta</taxon>
        <taxon>Tracheophyta</taxon>
        <taxon>Spermatophyta</taxon>
        <taxon>Magnoliopsida</taxon>
        <taxon>eudicotyledons</taxon>
        <taxon>Gunneridae</taxon>
        <taxon>Pentapetalae</taxon>
        <taxon>rosids</taxon>
        <taxon>malvids</taxon>
        <taxon>Myrtales</taxon>
        <taxon>Myrtaceae</taxon>
        <taxon>Myrtoideae</taxon>
        <taxon>Myrteae</taxon>
        <taxon>Australasian group</taxon>
        <taxon>Rhodamnia</taxon>
    </lineage>
</organism>
<dbReference type="Pfam" id="PF26168">
    <property type="entry name" value="Glyco_transf_N"/>
    <property type="match status" value="1"/>
</dbReference>
<evidence type="ECO:0000256" key="6">
    <source>
        <dbReference type="SAM" id="Phobius"/>
    </source>
</evidence>
<evidence type="ECO:0000256" key="4">
    <source>
        <dbReference type="RuleBase" id="RU003718"/>
    </source>
</evidence>
<dbReference type="CDD" id="cd03784">
    <property type="entry name" value="GT1_Gtf-like"/>
    <property type="match status" value="1"/>
</dbReference>
<keyword evidence="2 4" id="KW-0328">Glycosyltransferase</keyword>
<dbReference type="Pfam" id="PF00201">
    <property type="entry name" value="UDPGT"/>
    <property type="match status" value="1"/>
</dbReference>